<dbReference type="Gramene" id="OE9A072725T1">
    <property type="protein sequence ID" value="OE9A072725C1"/>
    <property type="gene ID" value="OE9A072725"/>
</dbReference>
<name>A0A8S0TS16_OLEEU</name>
<accession>A0A8S0TS16</accession>
<feature type="compositionally biased region" description="Basic and acidic residues" evidence="1">
    <location>
        <begin position="207"/>
        <end position="217"/>
    </location>
</feature>
<proteinExistence type="predicted"/>
<dbReference type="EMBL" id="CACTIH010007260">
    <property type="protein sequence ID" value="CAA3006349.1"/>
    <property type="molecule type" value="Genomic_DNA"/>
</dbReference>
<evidence type="ECO:0000256" key="1">
    <source>
        <dbReference type="SAM" id="MobiDB-lite"/>
    </source>
</evidence>
<evidence type="ECO:0000313" key="2">
    <source>
        <dbReference type="EMBL" id="CAA3006349.1"/>
    </source>
</evidence>
<dbReference type="AlphaFoldDB" id="A0A8S0TS16"/>
<evidence type="ECO:0000313" key="3">
    <source>
        <dbReference type="Proteomes" id="UP000594638"/>
    </source>
</evidence>
<protein>
    <submittedName>
        <fullName evidence="2">Uncharacterized protein</fullName>
    </submittedName>
</protein>
<keyword evidence="3" id="KW-1185">Reference proteome</keyword>
<organism evidence="2 3">
    <name type="scientific">Olea europaea subsp. europaea</name>
    <dbReference type="NCBI Taxonomy" id="158383"/>
    <lineage>
        <taxon>Eukaryota</taxon>
        <taxon>Viridiplantae</taxon>
        <taxon>Streptophyta</taxon>
        <taxon>Embryophyta</taxon>
        <taxon>Tracheophyta</taxon>
        <taxon>Spermatophyta</taxon>
        <taxon>Magnoliopsida</taxon>
        <taxon>eudicotyledons</taxon>
        <taxon>Gunneridae</taxon>
        <taxon>Pentapetalae</taxon>
        <taxon>asterids</taxon>
        <taxon>lamiids</taxon>
        <taxon>Lamiales</taxon>
        <taxon>Oleaceae</taxon>
        <taxon>Oleeae</taxon>
        <taxon>Olea</taxon>
    </lineage>
</organism>
<gene>
    <name evidence="2" type="ORF">OLEA9_A072725</name>
</gene>
<dbReference type="Proteomes" id="UP000594638">
    <property type="component" value="Unassembled WGS sequence"/>
</dbReference>
<feature type="region of interest" description="Disordered" evidence="1">
    <location>
        <begin position="207"/>
        <end position="226"/>
    </location>
</feature>
<sequence>MEEILSGNFSSRFLESASAQMERLEPVCLPDCLALGPPLCCRAAPNTGEAVPLSQWRPNGPILLLSRRRSTLGRSGTTRAQAGGDSRSAAVQRRQLGNLVAAAISRRTNLGPATTNNELGRGTRTSLFCIHKTRKNLRSGPASFVRASWPLVFILHRSFIDRFRILAQLAGPFDLHQTHTHFFYGPSAATEQRRANTIDQLQNSRRELLHQPREQTRGSRPKVGSPRVRGVMGFSLPSCVDIYGAVAQRPLSSSKQKQTRLQPVCVSDLQLRKRRSRVLALAVRGPELLIQFAILFHRIDSSQSSISNMSCPNSCQLNWKNYKNN</sequence>
<comment type="caution">
    <text evidence="2">The sequence shown here is derived from an EMBL/GenBank/DDBJ whole genome shotgun (WGS) entry which is preliminary data.</text>
</comment>
<reference evidence="2 3" key="1">
    <citation type="submission" date="2019-12" db="EMBL/GenBank/DDBJ databases">
        <authorList>
            <person name="Alioto T."/>
            <person name="Alioto T."/>
            <person name="Gomez Garrido J."/>
        </authorList>
    </citation>
    <scope>NUCLEOTIDE SEQUENCE [LARGE SCALE GENOMIC DNA]</scope>
</reference>